<reference evidence="4 5" key="1">
    <citation type="submission" date="2020-01" db="EMBL/GenBank/DDBJ databases">
        <title>Sphingomonas sp. strain CSW-10.</title>
        <authorList>
            <person name="Chen W.-M."/>
        </authorList>
    </citation>
    <scope>NUCLEOTIDE SEQUENCE [LARGE SCALE GENOMIC DNA]</scope>
    <source>
        <strain evidence="4 5">CSW-10</strain>
    </source>
</reference>
<protein>
    <submittedName>
        <fullName evidence="4">Capsular biosynthesis protein</fullName>
    </submittedName>
</protein>
<evidence type="ECO:0000313" key="5">
    <source>
        <dbReference type="Proteomes" id="UP000503018"/>
    </source>
</evidence>
<dbReference type="Gene3D" id="3.40.50.300">
    <property type="entry name" value="P-loop containing nucleotide triphosphate hydrolases"/>
    <property type="match status" value="1"/>
</dbReference>
<dbReference type="SUPFAM" id="SSF52540">
    <property type="entry name" value="P-loop containing nucleoside triphosphate hydrolases"/>
    <property type="match status" value="1"/>
</dbReference>
<dbReference type="InterPro" id="IPR005702">
    <property type="entry name" value="Wzc-like_C"/>
</dbReference>
<feature type="compositionally biased region" description="Basic and acidic residues" evidence="3">
    <location>
        <begin position="45"/>
        <end position="56"/>
    </location>
</feature>
<dbReference type="CDD" id="cd05387">
    <property type="entry name" value="BY-kinase"/>
    <property type="match status" value="1"/>
</dbReference>
<dbReference type="KEGG" id="slan:GV829_09395"/>
<evidence type="ECO:0000313" key="4">
    <source>
        <dbReference type="EMBL" id="QJQ32638.1"/>
    </source>
</evidence>
<proteinExistence type="predicted"/>
<organism evidence="4 5">
    <name type="scientific">Sphingomonas lacunae</name>
    <dbReference type="NCBI Taxonomy" id="2698828"/>
    <lineage>
        <taxon>Bacteria</taxon>
        <taxon>Pseudomonadati</taxon>
        <taxon>Pseudomonadota</taxon>
        <taxon>Alphaproteobacteria</taxon>
        <taxon>Sphingomonadales</taxon>
        <taxon>Sphingomonadaceae</taxon>
        <taxon>Sphingomonas</taxon>
    </lineage>
</organism>
<evidence type="ECO:0000256" key="1">
    <source>
        <dbReference type="ARBA" id="ARBA00022741"/>
    </source>
</evidence>
<sequence>MTDMKPIKRKGSMLERADKRFDFGGQLRRVSPDKVAEGPIVDASPVRREPTAEEAARAAVMPPPAPVPASNEALVNPGRRKAARARAVSTADVPPSLAGAAVPAVTDHFADAAPVPAPIAGAVARGAHLPATRHRLVPSAPQQSVDRAVIAANGLIHPEGNVGALAEEYRIIKRQLLRASTTLQHGRRVVVTSAQPDEGKTFSTINLALSLAAEKDVSVLLVDGDFARQDVPKKLGITPGRGLLDALADPSIDLASCVIPTDIPRLAILPSGNANDHETELLSSSRMADVLDQLDAAAPDRIILFDSMPLLAASSTGVVAQRCGQVLVVVRADVTREAALRDAIGLIGQHNGISLLLNRVRFTPEGRRFGSYYGEGG</sequence>
<dbReference type="EMBL" id="CP053015">
    <property type="protein sequence ID" value="QJQ32638.1"/>
    <property type="molecule type" value="Genomic_DNA"/>
</dbReference>
<evidence type="ECO:0000256" key="3">
    <source>
        <dbReference type="SAM" id="MobiDB-lite"/>
    </source>
</evidence>
<keyword evidence="1" id="KW-0547">Nucleotide-binding</keyword>
<keyword evidence="5" id="KW-1185">Reference proteome</keyword>
<dbReference type="PANTHER" id="PTHR32309">
    <property type="entry name" value="TYROSINE-PROTEIN KINASE"/>
    <property type="match status" value="1"/>
</dbReference>
<name>A0A6M4AU35_9SPHN</name>
<evidence type="ECO:0000256" key="2">
    <source>
        <dbReference type="ARBA" id="ARBA00022840"/>
    </source>
</evidence>
<feature type="region of interest" description="Disordered" evidence="3">
    <location>
        <begin position="34"/>
        <end position="73"/>
    </location>
</feature>
<keyword evidence="2" id="KW-0067">ATP-binding</keyword>
<dbReference type="InterPro" id="IPR050445">
    <property type="entry name" value="Bact_polysacc_biosynth/exp"/>
</dbReference>
<dbReference type="Proteomes" id="UP000503018">
    <property type="component" value="Chromosome"/>
</dbReference>
<accession>A0A6M4AU35</accession>
<dbReference type="InterPro" id="IPR027417">
    <property type="entry name" value="P-loop_NTPase"/>
</dbReference>
<dbReference type="PANTHER" id="PTHR32309:SF31">
    <property type="entry name" value="CAPSULAR EXOPOLYSACCHARIDE FAMILY"/>
    <property type="match status" value="1"/>
</dbReference>
<feature type="region of interest" description="Disordered" evidence="3">
    <location>
        <begin position="1"/>
        <end position="20"/>
    </location>
</feature>
<dbReference type="AlphaFoldDB" id="A0A6M4AU35"/>
<gene>
    <name evidence="4" type="ORF">GV829_09395</name>
</gene>
<dbReference type="RefSeq" id="WP_169946091.1">
    <property type="nucleotide sequence ID" value="NZ_CP053015.1"/>
</dbReference>